<keyword evidence="2" id="KW-1185">Reference proteome</keyword>
<sequence>MKVRQDSSDPIHDGCLFGHQNRTKDLETRYLIRSRVALGYRSPDPFPLKMKRDLFSNKIALSLSFSNFSLSSASKKVVDLSRSFIFSASFKGINWLRF</sequence>
<dbReference type="EMBL" id="BPLQ01009193">
    <property type="protein sequence ID" value="GIY42394.1"/>
    <property type="molecule type" value="Genomic_DNA"/>
</dbReference>
<evidence type="ECO:0000313" key="1">
    <source>
        <dbReference type="EMBL" id="GIY42394.1"/>
    </source>
</evidence>
<reference evidence="1 2" key="1">
    <citation type="submission" date="2021-06" db="EMBL/GenBank/DDBJ databases">
        <title>Caerostris darwini draft genome.</title>
        <authorList>
            <person name="Kono N."/>
            <person name="Arakawa K."/>
        </authorList>
    </citation>
    <scope>NUCLEOTIDE SEQUENCE [LARGE SCALE GENOMIC DNA]</scope>
</reference>
<gene>
    <name evidence="1" type="ORF">CDAR_376411</name>
</gene>
<name>A0AAV4T878_9ARAC</name>
<dbReference type="AlphaFoldDB" id="A0AAV4T878"/>
<comment type="caution">
    <text evidence="1">The sequence shown here is derived from an EMBL/GenBank/DDBJ whole genome shotgun (WGS) entry which is preliminary data.</text>
</comment>
<evidence type="ECO:0000313" key="2">
    <source>
        <dbReference type="Proteomes" id="UP001054837"/>
    </source>
</evidence>
<protein>
    <submittedName>
        <fullName evidence="1">Uncharacterized protein</fullName>
    </submittedName>
</protein>
<accession>A0AAV4T878</accession>
<proteinExistence type="predicted"/>
<dbReference type="Proteomes" id="UP001054837">
    <property type="component" value="Unassembled WGS sequence"/>
</dbReference>
<organism evidence="1 2">
    <name type="scientific">Caerostris darwini</name>
    <dbReference type="NCBI Taxonomy" id="1538125"/>
    <lineage>
        <taxon>Eukaryota</taxon>
        <taxon>Metazoa</taxon>
        <taxon>Ecdysozoa</taxon>
        <taxon>Arthropoda</taxon>
        <taxon>Chelicerata</taxon>
        <taxon>Arachnida</taxon>
        <taxon>Araneae</taxon>
        <taxon>Araneomorphae</taxon>
        <taxon>Entelegynae</taxon>
        <taxon>Araneoidea</taxon>
        <taxon>Araneidae</taxon>
        <taxon>Caerostris</taxon>
    </lineage>
</organism>